<dbReference type="InterPro" id="IPR025161">
    <property type="entry name" value="IS402-like_dom"/>
</dbReference>
<evidence type="ECO:0000259" key="1">
    <source>
        <dbReference type="Pfam" id="PF13340"/>
    </source>
</evidence>
<evidence type="ECO:0000313" key="2">
    <source>
        <dbReference type="EMBL" id="VAX35299.1"/>
    </source>
</evidence>
<protein>
    <submittedName>
        <fullName evidence="2">Mobile element protein</fullName>
    </submittedName>
</protein>
<dbReference type="PANTHER" id="PTHR30007">
    <property type="entry name" value="PHP DOMAIN PROTEIN"/>
    <property type="match status" value="1"/>
</dbReference>
<feature type="domain" description="Insertion element IS402-like" evidence="1">
    <location>
        <begin position="7"/>
        <end position="73"/>
    </location>
</feature>
<proteinExistence type="predicted"/>
<dbReference type="AlphaFoldDB" id="A0A3B1CZL5"/>
<name>A0A3B1CZL5_9ZZZZ</name>
<gene>
    <name evidence="2" type="ORF">MNBD_UNCLBAC01-1760</name>
</gene>
<dbReference type="EMBL" id="UOGJ01000043">
    <property type="protein sequence ID" value="VAX35299.1"/>
    <property type="molecule type" value="Genomic_DNA"/>
</dbReference>
<sequence length="103" mass="12513">MKYPSDVSEEQFEKIRSILEACRRKTKPTTINLYEVFCGVLYLLKSGCQWRMIPKDYPKWQTCYAYWQKWSKKREGEEFSALEKVFKKNGWRGACEPWEKRKD</sequence>
<reference evidence="2" key="1">
    <citation type="submission" date="2018-06" db="EMBL/GenBank/DDBJ databases">
        <authorList>
            <person name="Zhirakovskaya E."/>
        </authorList>
    </citation>
    <scope>NUCLEOTIDE SEQUENCE</scope>
</reference>
<dbReference type="Pfam" id="PF13340">
    <property type="entry name" value="DUF4096"/>
    <property type="match status" value="1"/>
</dbReference>
<accession>A0A3B1CZL5</accession>
<organism evidence="2">
    <name type="scientific">hydrothermal vent metagenome</name>
    <dbReference type="NCBI Taxonomy" id="652676"/>
    <lineage>
        <taxon>unclassified sequences</taxon>
        <taxon>metagenomes</taxon>
        <taxon>ecological metagenomes</taxon>
    </lineage>
</organism>
<dbReference type="PANTHER" id="PTHR30007:SF0">
    <property type="entry name" value="TRANSPOSASE"/>
    <property type="match status" value="1"/>
</dbReference>